<keyword evidence="3" id="KW-1185">Reference proteome</keyword>
<feature type="transmembrane region" description="Helical" evidence="1">
    <location>
        <begin position="279"/>
        <end position="300"/>
    </location>
</feature>
<evidence type="ECO:0000313" key="2">
    <source>
        <dbReference type="EMBL" id="ACZ55869.2"/>
    </source>
</evidence>
<protein>
    <submittedName>
        <fullName evidence="2">ORF59</fullName>
    </submittedName>
</protein>
<accession>D5FM42</accession>
<feature type="transmembrane region" description="Helical" evidence="1">
    <location>
        <begin position="161"/>
        <end position="183"/>
    </location>
</feature>
<dbReference type="KEGG" id="vg:40524643"/>
<organism evidence="2 3">
    <name type="scientific">white sturgeon herpesvirus 2</name>
    <dbReference type="NCBI Taxonomy" id="320884"/>
    <lineage>
        <taxon>Viruses</taxon>
        <taxon>Duplodnaviria</taxon>
        <taxon>Heunggongvirae</taxon>
        <taxon>Peploviricota</taxon>
        <taxon>Herviviricetes</taxon>
        <taxon>Herpesvirales</taxon>
        <taxon>Alloherpesviridae</taxon>
        <taxon>Ictavirus</taxon>
        <taxon>Ictavirus acipenseridallo2</taxon>
    </lineage>
</organism>
<dbReference type="RefSeq" id="YP_009664600.1">
    <property type="nucleotide sequence ID" value="NC_043042.1"/>
</dbReference>
<reference evidence="2 3" key="3">
    <citation type="journal article" date="2011" name="Intervirology">
        <title>Comparative analysis of a conserved gene block from the genome of the members of the genus ictalurivirus.</title>
        <authorList>
            <person name="Doszpoly A."/>
            <person name="Benko M."/>
            <person name="Bovo G."/>
            <person name="Lapatra S.E."/>
            <person name="Harrach B."/>
        </authorList>
    </citation>
    <scope>NUCLEOTIDE SEQUENCE [LARGE SCALE GENOMIC DNA]</scope>
    <source>
        <strain evidence="3">SRWSHV (Snake River White Sturgeon Herpesvirus)</strain>
    </source>
</reference>
<proteinExistence type="predicted"/>
<reference evidence="2 3" key="2">
    <citation type="journal article" date="2011" name="Arch. Virol.">
        <title>Partial genome characterization of acipenserid herpesvirus 2: taxonomical proposal for the demarcation of three subfamilies in Alloherpesviridae.</title>
        <authorList>
            <person name="Doszpoly A."/>
            <person name="Somogyi V."/>
            <person name="Lapatra S.E."/>
            <person name="Benko M."/>
        </authorList>
    </citation>
    <scope>NUCLEOTIDE SEQUENCE [LARGE SCALE GENOMIC DNA]</scope>
    <source>
        <strain evidence="3">SRWSHV (Snake River White Sturgeon Herpesvirus)</strain>
    </source>
</reference>
<dbReference type="GeneID" id="40524643"/>
<feature type="transmembrane region" description="Helical" evidence="1">
    <location>
        <begin position="116"/>
        <end position="140"/>
    </location>
</feature>
<dbReference type="Proteomes" id="UP000243430">
    <property type="component" value="Segment"/>
</dbReference>
<keyword evidence="1" id="KW-1133">Transmembrane helix</keyword>
<keyword evidence="1" id="KW-0472">Membrane</keyword>
<feature type="transmembrane region" description="Helical" evidence="1">
    <location>
        <begin position="65"/>
        <end position="87"/>
    </location>
</feature>
<name>D5FM42_9VIRU</name>
<keyword evidence="1" id="KW-0812">Transmembrane</keyword>
<evidence type="ECO:0000313" key="3">
    <source>
        <dbReference type="Proteomes" id="UP000243430"/>
    </source>
</evidence>
<reference evidence="2 3" key="1">
    <citation type="journal article" date="2008" name="Arch. Virol.">
        <title>Molecular confirmation of a new herpesvirus from catfish (Ameiurus melas) by testing the performance of a novel PCR method, designed to target the DNA polymerase gene of alloherpesviruses.</title>
        <authorList>
            <person name="Doszpoly A."/>
            <person name="Kovacs E.R."/>
            <person name="Bovo G."/>
            <person name="LaPatra S.E."/>
            <person name="Harrach B."/>
            <person name="Benko M."/>
        </authorList>
    </citation>
    <scope>NUCLEOTIDE SEQUENCE [LARGE SCALE GENOMIC DNA]</scope>
    <source>
        <strain evidence="3">SRWSHV (Snake River White Sturgeon Herpesvirus)</strain>
    </source>
</reference>
<sequence>MCKNHVVKTELILLRRRDKMASGLEQGLKNVLREIEGIPLKTNELGVSLSKATNHLLNLKAGRYIVGYIGIITLYMIFFLVMSNASLDLLQYRYIYRHPPVVNESDLQAYGSSLDIMTTIAIITGTMCIIALFILTIIFLHKMHNLESRLKRNLTIFNNVFVRYSFAILSLFFIIIITVFTILDFTCADSSQLIANLEVGTRSSFVSDNFVYSANTWLTTMNTQYKTNVTDSPPEYKHFVLSMMTKTKTLWTGNKNILETSDLSFVVSELKKCLALKEVAPILTIIVFILFGILYIVIILRFMLKKSTDSVPFSAYDTVPLLASEDFSDELPNHEEQYELPAGATVPGMARYMPTYRN</sequence>
<dbReference type="EMBL" id="FJ815289">
    <property type="protein sequence ID" value="ACZ55869.2"/>
    <property type="molecule type" value="Genomic_DNA"/>
</dbReference>
<evidence type="ECO:0000256" key="1">
    <source>
        <dbReference type="SAM" id="Phobius"/>
    </source>
</evidence>